<accession>A0A2N0PAT1</accession>
<evidence type="ECO:0000313" key="1">
    <source>
        <dbReference type="EMBL" id="PKC03920.1"/>
    </source>
</evidence>
<dbReference type="VEuPathDB" id="FungiDB:RhiirFUN_005739"/>
<sequence>MTTSQHRADHFESMYESTAKDLQKMGILRGKYKFVKVSRKWKIIMYFNDQQTTERAVEESIKQVSDGGDAAPLTSKVELAEDTVVNVINKHRMGLKKKLRKLVAVTSKKLQKDNVTTDEVIDNFHENPIKPYKKIRLDSGNKRIKKKPPKHCQNCKETNDCVKLFLNKTNRLEGIVGNFRKNLPKKTNKISIFRAKFTLNSVSCELEYDLSCFTLESLQKLADFTTQNFNNKKNSVPCELENVSH</sequence>
<reference evidence="1 2" key="1">
    <citation type="submission" date="2016-04" db="EMBL/GenBank/DDBJ databases">
        <title>Genome analyses suggest a sexual origin of heterokaryosis in a supposedly ancient asexual fungus.</title>
        <authorList>
            <person name="Ropars J."/>
            <person name="Sedzielewska K."/>
            <person name="Noel J."/>
            <person name="Charron P."/>
            <person name="Farinelli L."/>
            <person name="Marton T."/>
            <person name="Kruger M."/>
            <person name="Pelin A."/>
            <person name="Brachmann A."/>
            <person name="Corradi N."/>
        </authorList>
    </citation>
    <scope>NUCLEOTIDE SEQUENCE [LARGE SCALE GENOMIC DNA]</scope>
    <source>
        <strain evidence="1 2">A5</strain>
    </source>
</reference>
<dbReference type="VEuPathDB" id="FungiDB:FUN_022617"/>
<organism evidence="1 2">
    <name type="scientific">Rhizophagus irregularis</name>
    <dbReference type="NCBI Taxonomy" id="588596"/>
    <lineage>
        <taxon>Eukaryota</taxon>
        <taxon>Fungi</taxon>
        <taxon>Fungi incertae sedis</taxon>
        <taxon>Mucoromycota</taxon>
        <taxon>Glomeromycotina</taxon>
        <taxon>Glomeromycetes</taxon>
        <taxon>Glomerales</taxon>
        <taxon>Glomeraceae</taxon>
        <taxon>Rhizophagus</taxon>
    </lineage>
</organism>
<dbReference type="Proteomes" id="UP000232722">
    <property type="component" value="Unassembled WGS sequence"/>
</dbReference>
<dbReference type="VEuPathDB" id="FungiDB:RhiirA1_458665"/>
<evidence type="ECO:0000313" key="2">
    <source>
        <dbReference type="Proteomes" id="UP000232722"/>
    </source>
</evidence>
<dbReference type="EMBL" id="LLXJ01001095">
    <property type="protein sequence ID" value="PKC03920.1"/>
    <property type="molecule type" value="Genomic_DNA"/>
</dbReference>
<gene>
    <name evidence="1" type="ORF">RhiirA5_450074</name>
</gene>
<name>A0A2N0PAT1_9GLOM</name>
<protein>
    <submittedName>
        <fullName evidence="1">Uncharacterized protein</fullName>
    </submittedName>
</protein>
<proteinExistence type="predicted"/>
<reference evidence="1 2" key="2">
    <citation type="submission" date="2017-09" db="EMBL/GenBank/DDBJ databases">
        <title>Extensive intraspecific genome diversity in a model arbuscular mycorrhizal fungus.</title>
        <authorList>
            <person name="Chen E.C."/>
            <person name="Morin E."/>
            <person name="Beaudet D."/>
            <person name="Noel J."/>
            <person name="Ndikumana S."/>
            <person name="Charron P."/>
            <person name="St-Onge C."/>
            <person name="Giorgi J."/>
            <person name="Grigoriev I.V."/>
            <person name="Roux C."/>
            <person name="Martin F.M."/>
            <person name="Corradi N."/>
        </authorList>
    </citation>
    <scope>NUCLEOTIDE SEQUENCE [LARGE SCALE GENOMIC DNA]</scope>
    <source>
        <strain evidence="1 2">A5</strain>
    </source>
</reference>
<comment type="caution">
    <text evidence="1">The sequence shown here is derived from an EMBL/GenBank/DDBJ whole genome shotgun (WGS) entry which is preliminary data.</text>
</comment>
<dbReference type="AlphaFoldDB" id="A0A2N0PAT1"/>